<dbReference type="EMBL" id="BMVW01000012">
    <property type="protein sequence ID" value="GGZ25542.1"/>
    <property type="molecule type" value="Genomic_DNA"/>
</dbReference>
<dbReference type="Proteomes" id="UP000622166">
    <property type="component" value="Unassembled WGS sequence"/>
</dbReference>
<dbReference type="CDD" id="cd11029">
    <property type="entry name" value="CYP107-like"/>
    <property type="match status" value="1"/>
</dbReference>
<keyword evidence="6 7" id="KW-0503">Monooxygenase</keyword>
<evidence type="ECO:0000256" key="3">
    <source>
        <dbReference type="ARBA" id="ARBA00022723"/>
    </source>
</evidence>
<dbReference type="GO" id="GO:0016705">
    <property type="term" value="F:oxidoreductase activity, acting on paired donors, with incorporation or reduction of molecular oxygen"/>
    <property type="evidence" value="ECO:0007669"/>
    <property type="project" value="InterPro"/>
</dbReference>
<evidence type="ECO:0000313" key="9">
    <source>
        <dbReference type="Proteomes" id="UP000622166"/>
    </source>
</evidence>
<evidence type="ECO:0000256" key="7">
    <source>
        <dbReference type="RuleBase" id="RU000461"/>
    </source>
</evidence>
<dbReference type="GO" id="GO:0005506">
    <property type="term" value="F:iron ion binding"/>
    <property type="evidence" value="ECO:0007669"/>
    <property type="project" value="InterPro"/>
</dbReference>
<dbReference type="RefSeq" id="WP_189863139.1">
    <property type="nucleotide sequence ID" value="NZ_BMVW01000012.1"/>
</dbReference>
<proteinExistence type="inferred from homology"/>
<accession>A0A918PWS1</accession>
<reference evidence="8" key="2">
    <citation type="submission" date="2020-09" db="EMBL/GenBank/DDBJ databases">
        <authorList>
            <person name="Sun Q."/>
            <person name="Ohkuma M."/>
        </authorList>
    </citation>
    <scope>NUCLEOTIDE SEQUENCE</scope>
    <source>
        <strain evidence="8">JCM 4815</strain>
    </source>
</reference>
<dbReference type="GO" id="GO:0004497">
    <property type="term" value="F:monooxygenase activity"/>
    <property type="evidence" value="ECO:0007669"/>
    <property type="project" value="UniProtKB-KW"/>
</dbReference>
<dbReference type="PRINTS" id="PR00359">
    <property type="entry name" value="BP450"/>
</dbReference>
<protein>
    <submittedName>
        <fullName evidence="8">Cytochrome P450 hydroxylase</fullName>
    </submittedName>
</protein>
<comment type="caution">
    <text evidence="8">The sequence shown here is derived from an EMBL/GenBank/DDBJ whole genome shotgun (WGS) entry which is preliminary data.</text>
</comment>
<dbReference type="FunFam" id="1.10.630.10:FF:000018">
    <property type="entry name" value="Cytochrome P450 monooxygenase"/>
    <property type="match status" value="1"/>
</dbReference>
<evidence type="ECO:0000256" key="6">
    <source>
        <dbReference type="ARBA" id="ARBA00023033"/>
    </source>
</evidence>
<evidence type="ECO:0000256" key="2">
    <source>
        <dbReference type="ARBA" id="ARBA00022617"/>
    </source>
</evidence>
<keyword evidence="3 7" id="KW-0479">Metal-binding</keyword>
<evidence type="ECO:0000256" key="4">
    <source>
        <dbReference type="ARBA" id="ARBA00023002"/>
    </source>
</evidence>
<dbReference type="GO" id="GO:0020037">
    <property type="term" value="F:heme binding"/>
    <property type="evidence" value="ECO:0007669"/>
    <property type="project" value="InterPro"/>
</dbReference>
<keyword evidence="9" id="KW-1185">Reference proteome</keyword>
<dbReference type="InterPro" id="IPR001128">
    <property type="entry name" value="Cyt_P450"/>
</dbReference>
<organism evidence="8 9">
    <name type="scientific">Streptomyces poonensis</name>
    <dbReference type="NCBI Taxonomy" id="68255"/>
    <lineage>
        <taxon>Bacteria</taxon>
        <taxon>Bacillati</taxon>
        <taxon>Actinomycetota</taxon>
        <taxon>Actinomycetes</taxon>
        <taxon>Kitasatosporales</taxon>
        <taxon>Streptomycetaceae</taxon>
        <taxon>Streptomyces</taxon>
    </lineage>
</organism>
<evidence type="ECO:0000313" key="8">
    <source>
        <dbReference type="EMBL" id="GGZ25542.1"/>
    </source>
</evidence>
<dbReference type="PANTHER" id="PTHR46696">
    <property type="entry name" value="P450, PUTATIVE (EUROFUNG)-RELATED"/>
    <property type="match status" value="1"/>
</dbReference>
<dbReference type="PANTHER" id="PTHR46696:SF1">
    <property type="entry name" value="CYTOCHROME P450 YJIB-RELATED"/>
    <property type="match status" value="1"/>
</dbReference>
<keyword evidence="2 7" id="KW-0349">Heme</keyword>
<dbReference type="Pfam" id="PF00067">
    <property type="entry name" value="p450"/>
    <property type="match status" value="1"/>
</dbReference>
<dbReference type="AlphaFoldDB" id="A0A918PWS1"/>
<dbReference type="SUPFAM" id="SSF48264">
    <property type="entry name" value="Cytochrome P450"/>
    <property type="match status" value="1"/>
</dbReference>
<sequence>MKGSGTLSKYWMFSDEYTQNPYPILAQLRRDQPVAKVETPDGVRAWVVTRYNDVRTALADPRLSRDIGKLYGSLGRQLGVELKTTDEISNHLANSDPPRHTPLRKALSFAFTPKRVRGLREGWPKVVDDLLDEMESTGNRDLNTGLSEPLPIVTIAQLMGVPASDWPRFLVWTNTLRVVDASDPTGVKAKHTKELSEYLQDLIARKQRRPEDDLLSALVHADEDKRLNAKEALSTSFGLMTGGNDTTTAMINSTFTALLTHPDQKARIAADFSLLPSALDELLRYTAPVITSLQRVTLEPVELSGVRIPQDEIVIISLASANHDPDAFPDRPEELDITRPRPSQHVSFGHGIHYCLGNHMARALTEVAVQRVFERFPSVRLAVDPSELRYKPGLVVRPLASLPVVFGPPA</sequence>
<dbReference type="PROSITE" id="PS00086">
    <property type="entry name" value="CYTOCHROME_P450"/>
    <property type="match status" value="1"/>
</dbReference>
<gene>
    <name evidence="8" type="ORF">GCM10010365_52240</name>
</gene>
<keyword evidence="5 7" id="KW-0408">Iron</keyword>
<dbReference type="Gene3D" id="1.10.630.10">
    <property type="entry name" value="Cytochrome P450"/>
    <property type="match status" value="1"/>
</dbReference>
<name>A0A918PWS1_9ACTN</name>
<keyword evidence="4 7" id="KW-0560">Oxidoreductase</keyword>
<evidence type="ECO:0000256" key="5">
    <source>
        <dbReference type="ARBA" id="ARBA00023004"/>
    </source>
</evidence>
<comment type="similarity">
    <text evidence="1 7">Belongs to the cytochrome P450 family.</text>
</comment>
<dbReference type="InterPro" id="IPR017972">
    <property type="entry name" value="Cyt_P450_CS"/>
</dbReference>
<dbReference type="InterPro" id="IPR002397">
    <property type="entry name" value="Cyt_P450_B"/>
</dbReference>
<reference evidence="8" key="1">
    <citation type="journal article" date="2014" name="Int. J. Syst. Evol. Microbiol.">
        <title>Complete genome sequence of Corynebacterium casei LMG S-19264T (=DSM 44701T), isolated from a smear-ripened cheese.</title>
        <authorList>
            <consortium name="US DOE Joint Genome Institute (JGI-PGF)"/>
            <person name="Walter F."/>
            <person name="Albersmeier A."/>
            <person name="Kalinowski J."/>
            <person name="Ruckert C."/>
        </authorList>
    </citation>
    <scope>NUCLEOTIDE SEQUENCE</scope>
    <source>
        <strain evidence="8">JCM 4815</strain>
    </source>
</reference>
<dbReference type="InterPro" id="IPR036396">
    <property type="entry name" value="Cyt_P450_sf"/>
</dbReference>
<evidence type="ECO:0000256" key="1">
    <source>
        <dbReference type="ARBA" id="ARBA00010617"/>
    </source>
</evidence>